<protein>
    <recommendedName>
        <fullName evidence="2">Ubiquitin-like protease family profile domain-containing protein</fullName>
    </recommendedName>
</protein>
<dbReference type="EMBL" id="KI682126">
    <property type="protein sequence ID" value="ETL82937.1"/>
    <property type="molecule type" value="Genomic_DNA"/>
</dbReference>
<proteinExistence type="predicted"/>
<name>W2KCW4_PHYNI</name>
<sequence length="235" mass="26190">MARCHKVIEKFDLLDSTFSWISRIDFLAAVAEEYQVKRELFLKKMEHLDRAAKGSLGDRTLTAVMQALFAARSDLIYIEPAEHAVMIDGSVSVDVKQLAKVFAHLSNEIVILPINCGGDHCLEQVSDVAKEIVKLLPPSKSPRMRYHIRQFEFDIGIQQDSYNCGVFVLLACEMFCGAACPSTDGALFRSQLHCSHRRAPPKLDAVAGAFCRRAQRLAAHMVNPALNRPNVAPRP</sequence>
<reference evidence="1" key="1">
    <citation type="submission" date="2013-11" db="EMBL/GenBank/DDBJ databases">
        <title>The Genome Sequence of Phytophthora parasitica CHvinca01.</title>
        <authorList>
            <consortium name="The Broad Institute Genomics Platform"/>
            <person name="Russ C."/>
            <person name="Tyler B."/>
            <person name="Panabieres F."/>
            <person name="Shan W."/>
            <person name="Tripathy S."/>
            <person name="Grunwald N."/>
            <person name="Machado M."/>
            <person name="Johnson C.S."/>
            <person name="Arredondo F."/>
            <person name="Hong C."/>
            <person name="Coffey M."/>
            <person name="Young S.K."/>
            <person name="Zeng Q."/>
            <person name="Gargeya S."/>
            <person name="Fitzgerald M."/>
            <person name="Abouelleil A."/>
            <person name="Alvarado L."/>
            <person name="Chapman S.B."/>
            <person name="Gainer-Dewar J."/>
            <person name="Goldberg J."/>
            <person name="Griggs A."/>
            <person name="Gujja S."/>
            <person name="Hansen M."/>
            <person name="Howarth C."/>
            <person name="Imamovic A."/>
            <person name="Ireland A."/>
            <person name="Larimer J."/>
            <person name="McCowan C."/>
            <person name="Murphy C."/>
            <person name="Pearson M."/>
            <person name="Poon T.W."/>
            <person name="Priest M."/>
            <person name="Roberts A."/>
            <person name="Saif S."/>
            <person name="Shea T."/>
            <person name="Sykes S."/>
            <person name="Wortman J."/>
            <person name="Nusbaum C."/>
            <person name="Birren B."/>
        </authorList>
    </citation>
    <scope>NUCLEOTIDE SEQUENCE [LARGE SCALE GENOMIC DNA]</scope>
    <source>
        <strain evidence="1">CHvinca01</strain>
    </source>
</reference>
<evidence type="ECO:0000313" key="1">
    <source>
        <dbReference type="EMBL" id="ETL82937.1"/>
    </source>
</evidence>
<dbReference type="SUPFAM" id="SSF54001">
    <property type="entry name" value="Cysteine proteinases"/>
    <property type="match status" value="1"/>
</dbReference>
<evidence type="ECO:0008006" key="2">
    <source>
        <dbReference type="Google" id="ProtNLM"/>
    </source>
</evidence>
<accession>W2KCW4</accession>
<dbReference type="Proteomes" id="UP000054423">
    <property type="component" value="Unassembled WGS sequence"/>
</dbReference>
<dbReference type="AlphaFoldDB" id="W2KCW4"/>
<organism evidence="1">
    <name type="scientific">Phytophthora nicotianae</name>
    <name type="common">Potato buckeye rot agent</name>
    <name type="synonym">Phytophthora parasitica</name>
    <dbReference type="NCBI Taxonomy" id="4792"/>
    <lineage>
        <taxon>Eukaryota</taxon>
        <taxon>Sar</taxon>
        <taxon>Stramenopiles</taxon>
        <taxon>Oomycota</taxon>
        <taxon>Peronosporomycetes</taxon>
        <taxon>Peronosporales</taxon>
        <taxon>Peronosporaceae</taxon>
        <taxon>Phytophthora</taxon>
    </lineage>
</organism>
<gene>
    <name evidence="1" type="ORF">L917_17012</name>
</gene>
<dbReference type="InterPro" id="IPR038765">
    <property type="entry name" value="Papain-like_cys_pep_sf"/>
</dbReference>